<evidence type="ECO:0000259" key="1">
    <source>
        <dbReference type="Pfam" id="PF07883"/>
    </source>
</evidence>
<reference evidence="2" key="1">
    <citation type="submission" date="2020-05" db="EMBL/GenBank/DDBJ databases">
        <authorList>
            <person name="Chiriac C."/>
            <person name="Salcher M."/>
            <person name="Ghai R."/>
            <person name="Kavagutti S V."/>
        </authorList>
    </citation>
    <scope>NUCLEOTIDE SEQUENCE</scope>
</reference>
<dbReference type="SUPFAM" id="SSF51182">
    <property type="entry name" value="RmlC-like cupins"/>
    <property type="match status" value="1"/>
</dbReference>
<accession>A0A6J6SS72</accession>
<dbReference type="InterPro" id="IPR014710">
    <property type="entry name" value="RmlC-like_jellyroll"/>
</dbReference>
<dbReference type="InterPro" id="IPR013096">
    <property type="entry name" value="Cupin_2"/>
</dbReference>
<proteinExistence type="predicted"/>
<organism evidence="2">
    <name type="scientific">freshwater metagenome</name>
    <dbReference type="NCBI Taxonomy" id="449393"/>
    <lineage>
        <taxon>unclassified sequences</taxon>
        <taxon>metagenomes</taxon>
        <taxon>ecological metagenomes</taxon>
    </lineage>
</organism>
<sequence>MPVSRAIGYRPDMRRLRSSLAVSLVLSAMVVTACGSDEPAAVGVPSEGAVATGGSRMLLDAQRLTVLDQPLRYPTKGKAQVSSSIIVIEPGQETGWTKNPTPMYVYVLEGALTVEYDGGLVKEYRVGTALLEAVGTWRNGTNTGTEPVRILVVSMGAKGLKNTVERR</sequence>
<feature type="domain" description="Cupin type-2" evidence="1">
    <location>
        <begin position="85"/>
        <end position="153"/>
    </location>
</feature>
<dbReference type="CDD" id="cd02236">
    <property type="entry name" value="cupin_CV2614-like"/>
    <property type="match status" value="1"/>
</dbReference>
<dbReference type="PROSITE" id="PS51257">
    <property type="entry name" value="PROKAR_LIPOPROTEIN"/>
    <property type="match status" value="1"/>
</dbReference>
<protein>
    <submittedName>
        <fullName evidence="2">Unannotated protein</fullName>
    </submittedName>
</protein>
<gene>
    <name evidence="2" type="ORF">UFOPK2786_00569</name>
</gene>
<dbReference type="EMBL" id="CAEZYW010000065">
    <property type="protein sequence ID" value="CAB4737407.1"/>
    <property type="molecule type" value="Genomic_DNA"/>
</dbReference>
<dbReference type="Pfam" id="PF07883">
    <property type="entry name" value="Cupin_2"/>
    <property type="match status" value="1"/>
</dbReference>
<dbReference type="Gene3D" id="2.60.120.10">
    <property type="entry name" value="Jelly Rolls"/>
    <property type="match status" value="1"/>
</dbReference>
<name>A0A6J6SS72_9ZZZZ</name>
<dbReference type="InterPro" id="IPR011051">
    <property type="entry name" value="RmlC_Cupin_sf"/>
</dbReference>
<evidence type="ECO:0000313" key="2">
    <source>
        <dbReference type="EMBL" id="CAB4737407.1"/>
    </source>
</evidence>
<dbReference type="AlphaFoldDB" id="A0A6J6SS72"/>